<comment type="caution">
    <text evidence="1">The sequence shown here is derived from an EMBL/GenBank/DDBJ whole genome shotgun (WGS) entry which is preliminary data.</text>
</comment>
<reference evidence="1 2" key="1">
    <citation type="submission" date="2016-07" db="EMBL/GenBank/DDBJ databases">
        <title>Draft Genome Sequence of Methylobrevis pamukkalensis PK2.</title>
        <authorList>
            <person name="Vasilenko O.V."/>
            <person name="Doronina N.V."/>
            <person name="Shmareva M.N."/>
            <person name="Tarlachkov S.V."/>
            <person name="Mustakhimov I."/>
            <person name="Trotsenko Y.A."/>
        </authorList>
    </citation>
    <scope>NUCLEOTIDE SEQUENCE [LARGE SCALE GENOMIC DNA]</scope>
    <source>
        <strain evidence="1 2">PK2</strain>
    </source>
</reference>
<dbReference type="OrthoDB" id="8420544at2"/>
<evidence type="ECO:0000313" key="1">
    <source>
        <dbReference type="EMBL" id="ODN69811.1"/>
    </source>
</evidence>
<keyword evidence="2" id="KW-1185">Reference proteome</keyword>
<proteinExistence type="predicted"/>
<accession>A0A1E3H2N7</accession>
<dbReference type="EMBL" id="MCRJ01000072">
    <property type="protein sequence ID" value="ODN69811.1"/>
    <property type="molecule type" value="Genomic_DNA"/>
</dbReference>
<sequence length="80" mass="8687">MAQLDMFAGAAPAQKVATADPDRVRRKLAAMLDEARDAGADGLPLKRRRLIETLVPQMTRWLPDAEAEAIRQAFGEALAA</sequence>
<dbReference type="AlphaFoldDB" id="A0A1E3H2N7"/>
<organism evidence="1 2">
    <name type="scientific">Methylobrevis pamukkalensis</name>
    <dbReference type="NCBI Taxonomy" id="1439726"/>
    <lineage>
        <taxon>Bacteria</taxon>
        <taxon>Pseudomonadati</taxon>
        <taxon>Pseudomonadota</taxon>
        <taxon>Alphaproteobacteria</taxon>
        <taxon>Hyphomicrobiales</taxon>
        <taxon>Pleomorphomonadaceae</taxon>
        <taxon>Methylobrevis</taxon>
    </lineage>
</organism>
<dbReference type="Proteomes" id="UP000094622">
    <property type="component" value="Unassembled WGS sequence"/>
</dbReference>
<protein>
    <submittedName>
        <fullName evidence="1">Uncharacterized protein</fullName>
    </submittedName>
</protein>
<gene>
    <name evidence="1" type="ORF">A6302_02851</name>
</gene>
<name>A0A1E3H2N7_9HYPH</name>
<evidence type="ECO:0000313" key="2">
    <source>
        <dbReference type="Proteomes" id="UP000094622"/>
    </source>
</evidence>
<dbReference type="RefSeq" id="WP_069307341.1">
    <property type="nucleotide sequence ID" value="NZ_MCRJ01000072.1"/>
</dbReference>